<dbReference type="RefSeq" id="WP_364592926.1">
    <property type="nucleotide sequence ID" value="NZ_JBFAQK010000015.1"/>
</dbReference>
<dbReference type="Gene3D" id="3.90.470.20">
    <property type="entry name" value="4'-phosphopantetheinyl transferase domain"/>
    <property type="match status" value="1"/>
</dbReference>
<name>A0ABV3HTH6_9ACTN</name>
<organism evidence="1 2">
    <name type="scientific">Streptomyces kurssanovii</name>
    <dbReference type="NCBI Taxonomy" id="67312"/>
    <lineage>
        <taxon>Bacteria</taxon>
        <taxon>Bacillati</taxon>
        <taxon>Actinomycetota</taxon>
        <taxon>Actinomycetes</taxon>
        <taxon>Kitasatosporales</taxon>
        <taxon>Streptomycetaceae</taxon>
        <taxon>Streptomyces</taxon>
    </lineage>
</organism>
<reference evidence="1 2" key="1">
    <citation type="submission" date="2024-06" db="EMBL/GenBank/DDBJ databases">
        <title>The Natural Products Discovery Center: Release of the First 8490 Sequenced Strains for Exploring Actinobacteria Biosynthetic Diversity.</title>
        <authorList>
            <person name="Kalkreuter E."/>
            <person name="Kautsar S.A."/>
            <person name="Yang D."/>
            <person name="Bader C.D."/>
            <person name="Teijaro C.N."/>
            <person name="Fluegel L."/>
            <person name="Davis C.M."/>
            <person name="Simpson J.R."/>
            <person name="Lauterbach L."/>
            <person name="Steele A.D."/>
            <person name="Gui C."/>
            <person name="Meng S."/>
            <person name="Li G."/>
            <person name="Viehrig K."/>
            <person name="Ye F."/>
            <person name="Su P."/>
            <person name="Kiefer A.F."/>
            <person name="Nichols A."/>
            <person name="Cepeda A.J."/>
            <person name="Yan W."/>
            <person name="Fan B."/>
            <person name="Jiang Y."/>
            <person name="Adhikari A."/>
            <person name="Zheng C.-J."/>
            <person name="Schuster L."/>
            <person name="Cowan T.M."/>
            <person name="Smanski M.J."/>
            <person name="Chevrette M.G."/>
            <person name="De Carvalho L.P.S."/>
            <person name="Shen B."/>
        </authorList>
    </citation>
    <scope>NUCLEOTIDE SEQUENCE [LARGE SCALE GENOMIC DNA]</scope>
    <source>
        <strain evidence="1 2">NPDC049344</strain>
    </source>
</reference>
<protein>
    <submittedName>
        <fullName evidence="1">Uncharacterized protein</fullName>
    </submittedName>
</protein>
<gene>
    <name evidence="1" type="ORF">AB0K36_14055</name>
</gene>
<dbReference type="EMBL" id="JBFAQK010000015">
    <property type="protein sequence ID" value="MEV4681890.1"/>
    <property type="molecule type" value="Genomic_DNA"/>
</dbReference>
<sequence length="133" mass="14320">MPEHGESVLRIGSYGIAVDSLDRLIARHGLKALKLPAGRGSAVRWALRQATLRALAAPPRVAGRWRDVELLGADDGPYTLVFRGEVARFAETVLRGDISLSVTSGAGRVTAHAVMTRGSRPARPSHEETEVCR</sequence>
<proteinExistence type="predicted"/>
<keyword evidence="2" id="KW-1185">Reference proteome</keyword>
<evidence type="ECO:0000313" key="2">
    <source>
        <dbReference type="Proteomes" id="UP001552521"/>
    </source>
</evidence>
<accession>A0ABV3HTH6</accession>
<dbReference type="InterPro" id="IPR037143">
    <property type="entry name" value="4-PPantetheinyl_Trfase_dom_sf"/>
</dbReference>
<comment type="caution">
    <text evidence="1">The sequence shown here is derived from an EMBL/GenBank/DDBJ whole genome shotgun (WGS) entry which is preliminary data.</text>
</comment>
<evidence type="ECO:0000313" key="1">
    <source>
        <dbReference type="EMBL" id="MEV4681890.1"/>
    </source>
</evidence>
<dbReference type="Proteomes" id="UP001552521">
    <property type="component" value="Unassembled WGS sequence"/>
</dbReference>